<name>A0A8J7WME2_9ACTN</name>
<dbReference type="GO" id="GO:0003677">
    <property type="term" value="F:DNA binding"/>
    <property type="evidence" value="ECO:0007669"/>
    <property type="project" value="InterPro"/>
</dbReference>
<dbReference type="NCBIfam" id="TIGR01764">
    <property type="entry name" value="excise"/>
    <property type="match status" value="1"/>
</dbReference>
<evidence type="ECO:0000259" key="1">
    <source>
        <dbReference type="Pfam" id="PF12728"/>
    </source>
</evidence>
<evidence type="ECO:0000313" key="2">
    <source>
        <dbReference type="EMBL" id="MBS2962104.1"/>
    </source>
</evidence>
<gene>
    <name evidence="2" type="ORF">KGA66_03525</name>
</gene>
<dbReference type="InterPro" id="IPR010093">
    <property type="entry name" value="SinI_DNA-bd"/>
</dbReference>
<proteinExistence type="predicted"/>
<dbReference type="AlphaFoldDB" id="A0A8J7WME2"/>
<feature type="domain" description="Helix-turn-helix" evidence="1">
    <location>
        <begin position="9"/>
        <end position="57"/>
    </location>
</feature>
<dbReference type="EMBL" id="JAGSXH010000007">
    <property type="protein sequence ID" value="MBS2962104.1"/>
    <property type="molecule type" value="Genomic_DNA"/>
</dbReference>
<comment type="caution">
    <text evidence="2">The sequence shown here is derived from an EMBL/GenBank/DDBJ whole genome shotgun (WGS) entry which is preliminary data.</text>
</comment>
<dbReference type="Proteomes" id="UP000677913">
    <property type="component" value="Unassembled WGS sequence"/>
</dbReference>
<evidence type="ECO:0000313" key="3">
    <source>
        <dbReference type="Proteomes" id="UP000677913"/>
    </source>
</evidence>
<dbReference type="RefSeq" id="WP_211464421.1">
    <property type="nucleotide sequence ID" value="NZ_JAGSXH010000007.1"/>
</dbReference>
<keyword evidence="3" id="KW-1185">Reference proteome</keyword>
<accession>A0A8J7WME2</accession>
<dbReference type="Pfam" id="PF12728">
    <property type="entry name" value="HTH_17"/>
    <property type="match status" value="1"/>
</dbReference>
<organism evidence="2 3">
    <name type="scientific">Actinocrinis puniceicyclus</name>
    <dbReference type="NCBI Taxonomy" id="977794"/>
    <lineage>
        <taxon>Bacteria</taxon>
        <taxon>Bacillati</taxon>
        <taxon>Actinomycetota</taxon>
        <taxon>Actinomycetes</taxon>
        <taxon>Catenulisporales</taxon>
        <taxon>Actinospicaceae</taxon>
        <taxon>Actinocrinis</taxon>
    </lineage>
</organism>
<sequence length="62" mass="7012">MTVTDIDALTVPEVMAALRVGRHAVYDLIRSRQLASIKVGRARRIPVTALSAYITRRLEEQY</sequence>
<dbReference type="InterPro" id="IPR041657">
    <property type="entry name" value="HTH_17"/>
</dbReference>
<reference evidence="2" key="1">
    <citation type="submission" date="2021-04" db="EMBL/GenBank/DDBJ databases">
        <title>Genome based classification of Actinospica acidithermotolerans sp. nov., an actinobacterium isolated from an Indonesian hot spring.</title>
        <authorList>
            <person name="Kusuma A.B."/>
            <person name="Putra K.E."/>
            <person name="Nafisah S."/>
            <person name="Loh J."/>
            <person name="Nouioui I."/>
            <person name="Goodfellow M."/>
        </authorList>
    </citation>
    <scope>NUCLEOTIDE SEQUENCE</scope>
    <source>
        <strain evidence="2">DSM 45618</strain>
    </source>
</reference>
<protein>
    <submittedName>
        <fullName evidence="2">Helix-turn-helix domain-containing protein</fullName>
    </submittedName>
</protein>